<protein>
    <recommendedName>
        <fullName evidence="4">GAT domain-containing protein</fullName>
    </recommendedName>
</protein>
<gene>
    <name evidence="2" type="ORF">TrCOL_g3176</name>
</gene>
<dbReference type="AlphaFoldDB" id="A0A9W7L385"/>
<reference evidence="3" key="1">
    <citation type="journal article" date="2023" name="Commun. Biol.">
        <title>Genome analysis of Parmales, the sister group of diatoms, reveals the evolutionary specialization of diatoms from phago-mixotrophs to photoautotrophs.</title>
        <authorList>
            <person name="Ban H."/>
            <person name="Sato S."/>
            <person name="Yoshikawa S."/>
            <person name="Yamada K."/>
            <person name="Nakamura Y."/>
            <person name="Ichinomiya M."/>
            <person name="Sato N."/>
            <person name="Blanc-Mathieu R."/>
            <person name="Endo H."/>
            <person name="Kuwata A."/>
            <person name="Ogata H."/>
        </authorList>
    </citation>
    <scope>NUCLEOTIDE SEQUENCE [LARGE SCALE GENOMIC DNA]</scope>
</reference>
<accession>A0A9W7L385</accession>
<comment type="caution">
    <text evidence="2">The sequence shown here is derived from an EMBL/GenBank/DDBJ whole genome shotgun (WGS) entry which is preliminary data.</text>
</comment>
<sequence length="227" mass="23727">MTVTVSANAKVNDDLSSLEERIDLADMMRKETTQQDEVLLAVIGFLEACKPRVDQLIQAGTEGALSEEVFMKTLNVNDKLLAILADEPLPVSPDVPAAPASEEPQKAPPSDPTATDLLLSDTSVVSKPPAFDLAAAAAASDPFAGSDSLLEPEKKPAPAPPLRAPSGSVGKMPPPSEPPLRSPSGGGDIFDTLPPPPPVNNLNIGKTKSEDLFDDFVGLRKNSGDGK</sequence>
<evidence type="ECO:0000256" key="1">
    <source>
        <dbReference type="SAM" id="MobiDB-lite"/>
    </source>
</evidence>
<feature type="region of interest" description="Disordered" evidence="1">
    <location>
        <begin position="92"/>
        <end position="116"/>
    </location>
</feature>
<organism evidence="2 3">
    <name type="scientific">Triparma columacea</name>
    <dbReference type="NCBI Taxonomy" id="722753"/>
    <lineage>
        <taxon>Eukaryota</taxon>
        <taxon>Sar</taxon>
        <taxon>Stramenopiles</taxon>
        <taxon>Ochrophyta</taxon>
        <taxon>Bolidophyceae</taxon>
        <taxon>Parmales</taxon>
        <taxon>Triparmaceae</taxon>
        <taxon>Triparma</taxon>
    </lineage>
</organism>
<dbReference type="Proteomes" id="UP001165065">
    <property type="component" value="Unassembled WGS sequence"/>
</dbReference>
<evidence type="ECO:0008006" key="4">
    <source>
        <dbReference type="Google" id="ProtNLM"/>
    </source>
</evidence>
<proteinExistence type="predicted"/>
<feature type="compositionally biased region" description="Pro residues" evidence="1">
    <location>
        <begin position="172"/>
        <end position="181"/>
    </location>
</feature>
<feature type="region of interest" description="Disordered" evidence="1">
    <location>
        <begin position="143"/>
        <end position="208"/>
    </location>
</feature>
<keyword evidence="3" id="KW-1185">Reference proteome</keyword>
<name>A0A9W7L385_9STRA</name>
<feature type="compositionally biased region" description="Low complexity" evidence="1">
    <location>
        <begin position="92"/>
        <end position="102"/>
    </location>
</feature>
<evidence type="ECO:0000313" key="2">
    <source>
        <dbReference type="EMBL" id="GMI23708.1"/>
    </source>
</evidence>
<evidence type="ECO:0000313" key="3">
    <source>
        <dbReference type="Proteomes" id="UP001165065"/>
    </source>
</evidence>
<dbReference type="OrthoDB" id="2018246at2759"/>
<dbReference type="EMBL" id="BRYA01000573">
    <property type="protein sequence ID" value="GMI23708.1"/>
    <property type="molecule type" value="Genomic_DNA"/>
</dbReference>